<feature type="signal peptide" evidence="2">
    <location>
        <begin position="1"/>
        <end position="18"/>
    </location>
</feature>
<feature type="compositionally biased region" description="Polar residues" evidence="1">
    <location>
        <begin position="37"/>
        <end position="58"/>
    </location>
</feature>
<reference evidence="3 4" key="1">
    <citation type="submission" date="2017-02" db="EMBL/GenBank/DDBJ databases">
        <title>The new phylogeny of genus Mycobacterium.</title>
        <authorList>
            <person name="Tortoli E."/>
            <person name="Trovato A."/>
            <person name="Cirillo D.M."/>
        </authorList>
    </citation>
    <scope>NUCLEOTIDE SEQUENCE [LARGE SCALE GENOMIC DNA]</scope>
    <source>
        <strain evidence="3 4">DSM 45578</strain>
    </source>
</reference>
<dbReference type="RefSeq" id="WP_083057912.1">
    <property type="nucleotide sequence ID" value="NZ_JACKVM010000005.1"/>
</dbReference>
<proteinExistence type="predicted"/>
<comment type="caution">
    <text evidence="3">The sequence shown here is derived from an EMBL/GenBank/DDBJ whole genome shotgun (WGS) entry which is preliminary data.</text>
</comment>
<dbReference type="AlphaFoldDB" id="A0A1W9YYS3"/>
<dbReference type="EMBL" id="MVHJ01000007">
    <property type="protein sequence ID" value="ORA05226.1"/>
    <property type="molecule type" value="Genomic_DNA"/>
</dbReference>
<dbReference type="PROSITE" id="PS51257">
    <property type="entry name" value="PROKAR_LIPOPROTEIN"/>
    <property type="match status" value="1"/>
</dbReference>
<keyword evidence="4" id="KW-1185">Reference proteome</keyword>
<evidence type="ECO:0000313" key="3">
    <source>
        <dbReference type="EMBL" id="ORA05226.1"/>
    </source>
</evidence>
<dbReference type="Proteomes" id="UP000192366">
    <property type="component" value="Unassembled WGS sequence"/>
</dbReference>
<evidence type="ECO:0000256" key="2">
    <source>
        <dbReference type="SAM" id="SignalP"/>
    </source>
</evidence>
<protein>
    <recommendedName>
        <fullName evidence="5">DUF732 domain-containing protein</fullName>
    </recommendedName>
</protein>
<evidence type="ECO:0000313" key="4">
    <source>
        <dbReference type="Proteomes" id="UP000192366"/>
    </source>
</evidence>
<accession>A0A1W9YYS3</accession>
<gene>
    <name evidence="3" type="ORF">BST17_11305</name>
</gene>
<feature type="chain" id="PRO_5038422978" description="DUF732 domain-containing protein" evidence="2">
    <location>
        <begin position="19"/>
        <end position="143"/>
    </location>
</feature>
<keyword evidence="2" id="KW-0732">Signal</keyword>
<sequence>MIGRCVAAAFGAVAVAMAAACGGSTSGMATAPDDVTPYTSTTSTSKGPERTSVTTAPTTDAPAGVSAEAVAAVRSAGIAGSDSAIADQLSLACIMGDGSFNDTRQDVVDVLVQMGSELPPDALRTIVDVAIEYECPELADKLR</sequence>
<organism evidence="3 4">
    <name type="scientific">Mycolicibacterium bacteremicum</name>
    <name type="common">Mycobacterium bacteremicum</name>
    <dbReference type="NCBI Taxonomy" id="564198"/>
    <lineage>
        <taxon>Bacteria</taxon>
        <taxon>Bacillati</taxon>
        <taxon>Actinomycetota</taxon>
        <taxon>Actinomycetes</taxon>
        <taxon>Mycobacteriales</taxon>
        <taxon>Mycobacteriaceae</taxon>
        <taxon>Mycolicibacterium</taxon>
    </lineage>
</organism>
<evidence type="ECO:0008006" key="5">
    <source>
        <dbReference type="Google" id="ProtNLM"/>
    </source>
</evidence>
<feature type="region of interest" description="Disordered" evidence="1">
    <location>
        <begin position="29"/>
        <end position="61"/>
    </location>
</feature>
<name>A0A1W9YYS3_MYCBA</name>
<evidence type="ECO:0000256" key="1">
    <source>
        <dbReference type="SAM" id="MobiDB-lite"/>
    </source>
</evidence>
<dbReference type="OrthoDB" id="4734560at2"/>